<comment type="function">
    <text evidence="1">The aspartyl protease (PR) mediates the proteolytic cleavages of the Gag and Gag-Pol polyproteins after assembly of the VLP.</text>
</comment>
<dbReference type="InterPro" id="IPR054722">
    <property type="entry name" value="PolX-like_BBD"/>
</dbReference>
<reference evidence="18 19" key="1">
    <citation type="submission" date="2019-05" db="EMBL/GenBank/DDBJ databases">
        <title>Mikania micrantha, genome provides insights into the molecular mechanism of rapid growth.</title>
        <authorList>
            <person name="Liu B."/>
        </authorList>
    </citation>
    <scope>NUCLEOTIDE SEQUENCE [LARGE SCALE GENOMIC DNA]</scope>
    <source>
        <strain evidence="18">NLD-2019</strain>
        <tissue evidence="18">Leaf</tissue>
    </source>
</reference>
<dbReference type="GO" id="GO:0004519">
    <property type="term" value="F:endonuclease activity"/>
    <property type="evidence" value="ECO:0007669"/>
    <property type="project" value="UniProtKB-KW"/>
</dbReference>
<dbReference type="GO" id="GO:0015074">
    <property type="term" value="P:DNA integration"/>
    <property type="evidence" value="ECO:0007669"/>
    <property type="project" value="UniProtKB-KW"/>
</dbReference>
<evidence type="ECO:0000256" key="14">
    <source>
        <dbReference type="ARBA" id="ARBA00023113"/>
    </source>
</evidence>
<keyword evidence="8" id="KW-0378">Hydrolase</keyword>
<sequence>MHEEPHLFFAQAPDLVSSDNSHYVLVASTEGAKNNSHLWFLDSGCSNHMTGSKGIFTSLDEAFKLEVNLGDKKKLNVEGKGTVRISMKDDRYKLLDDVYYAPRLLYNLLSVGQLMKKGYSLVFEDGKCTIRNKATGTNLMAIKVSNNNMFLLDASQDSGGEEADQGIKTANKASQLWHLRYGHLNYQGLKHLAEKNMVRGLLSISMADTCEGCILGKHRKRPFNSSSWRATSKLGLVPHTPEHNGVVERKNITVMGLTRSMLKQKELPNHFWAEGVATAVYLLNRAPTKAVPNKTPLEGWEGLKPTVHHLKVFGCIAYSLIHPHNRQKLDHRSEKCLFVGYSQESCGYRLYNPSSKKFTVQKHVIFDEEGVWKWNSEGTKEPILNPTRFSDPFPFTHLDPDNSQTTTTGTTLATSPTQIILNTSTLTPLPTLPRPLQNPNQHNPSTSTPQPNEGIIGPAKRISKPPT</sequence>
<dbReference type="GO" id="GO:0006310">
    <property type="term" value="P:DNA recombination"/>
    <property type="evidence" value="ECO:0007669"/>
    <property type="project" value="UniProtKB-KW"/>
</dbReference>
<dbReference type="GO" id="GO:0003676">
    <property type="term" value="F:nucleic acid binding"/>
    <property type="evidence" value="ECO:0007669"/>
    <property type="project" value="InterPro"/>
</dbReference>
<dbReference type="Pfam" id="PF13976">
    <property type="entry name" value="gag_pre-integrs"/>
    <property type="match status" value="1"/>
</dbReference>
<dbReference type="Pfam" id="PF25597">
    <property type="entry name" value="SH3_retrovirus"/>
    <property type="match status" value="1"/>
</dbReference>
<evidence type="ECO:0000256" key="13">
    <source>
        <dbReference type="ARBA" id="ARBA00022932"/>
    </source>
</evidence>
<evidence type="ECO:0000256" key="6">
    <source>
        <dbReference type="ARBA" id="ARBA00022741"/>
    </source>
</evidence>
<keyword evidence="7" id="KW-0255">Endonuclease</keyword>
<keyword evidence="13" id="KW-0808">Transferase</keyword>
<evidence type="ECO:0000256" key="3">
    <source>
        <dbReference type="ARBA" id="ARBA00022670"/>
    </source>
</evidence>
<dbReference type="InterPro" id="IPR036397">
    <property type="entry name" value="RNaseH_sf"/>
</dbReference>
<feature type="compositionally biased region" description="Low complexity" evidence="16">
    <location>
        <begin position="426"/>
        <end position="440"/>
    </location>
</feature>
<evidence type="ECO:0000256" key="11">
    <source>
        <dbReference type="ARBA" id="ARBA00022908"/>
    </source>
</evidence>
<evidence type="ECO:0000256" key="2">
    <source>
        <dbReference type="ARBA" id="ARBA00022612"/>
    </source>
</evidence>
<dbReference type="OrthoDB" id="1305885at2759"/>
<evidence type="ECO:0000256" key="12">
    <source>
        <dbReference type="ARBA" id="ARBA00022918"/>
    </source>
</evidence>
<keyword evidence="15" id="KW-0233">DNA recombination</keyword>
<name>A0A5N6P2I6_9ASTR</name>
<dbReference type="GO" id="GO:0006508">
    <property type="term" value="P:proteolysis"/>
    <property type="evidence" value="ECO:0007669"/>
    <property type="project" value="UniProtKB-KW"/>
</dbReference>
<keyword evidence="13" id="KW-0548">Nucleotidyltransferase</keyword>
<dbReference type="Proteomes" id="UP000326396">
    <property type="component" value="Linkage Group LG15"/>
</dbReference>
<evidence type="ECO:0000313" key="19">
    <source>
        <dbReference type="Proteomes" id="UP000326396"/>
    </source>
</evidence>
<dbReference type="PANTHER" id="PTHR42648">
    <property type="entry name" value="TRANSPOSASE, PUTATIVE-RELATED"/>
    <property type="match status" value="1"/>
</dbReference>
<keyword evidence="4" id="KW-0540">Nuclease</keyword>
<evidence type="ECO:0000256" key="10">
    <source>
        <dbReference type="ARBA" id="ARBA00022842"/>
    </source>
</evidence>
<keyword evidence="19" id="KW-1185">Reference proteome</keyword>
<dbReference type="InterPro" id="IPR012337">
    <property type="entry name" value="RNaseH-like_sf"/>
</dbReference>
<keyword evidence="13" id="KW-0239">DNA-directed DNA polymerase</keyword>
<keyword evidence="10" id="KW-0460">Magnesium</keyword>
<gene>
    <name evidence="18" type="ORF">E3N88_14732</name>
</gene>
<keyword evidence="3" id="KW-0645">Protease</keyword>
<dbReference type="GO" id="GO:0046872">
    <property type="term" value="F:metal ion binding"/>
    <property type="evidence" value="ECO:0007669"/>
    <property type="project" value="UniProtKB-KW"/>
</dbReference>
<feature type="compositionally biased region" description="Polar residues" evidence="16">
    <location>
        <begin position="441"/>
        <end position="451"/>
    </location>
</feature>
<feature type="domain" description="Integrase catalytic" evidence="17">
    <location>
        <begin position="237"/>
        <end position="304"/>
    </location>
</feature>
<evidence type="ECO:0000256" key="9">
    <source>
        <dbReference type="ARBA" id="ARBA00022840"/>
    </source>
</evidence>
<evidence type="ECO:0000256" key="7">
    <source>
        <dbReference type="ARBA" id="ARBA00022759"/>
    </source>
</evidence>
<evidence type="ECO:0000256" key="16">
    <source>
        <dbReference type="SAM" id="MobiDB-lite"/>
    </source>
</evidence>
<evidence type="ECO:0000256" key="4">
    <source>
        <dbReference type="ARBA" id="ARBA00022722"/>
    </source>
</evidence>
<keyword evidence="14" id="KW-0917">Virion maturation</keyword>
<accession>A0A5N6P2I6</accession>
<dbReference type="SUPFAM" id="SSF53098">
    <property type="entry name" value="Ribonuclease H-like"/>
    <property type="match status" value="1"/>
</dbReference>
<dbReference type="PANTHER" id="PTHR42648:SF11">
    <property type="entry name" value="TRANSPOSON TY4-P GAG-POL POLYPROTEIN"/>
    <property type="match status" value="1"/>
</dbReference>
<evidence type="ECO:0000256" key="1">
    <source>
        <dbReference type="ARBA" id="ARBA00002180"/>
    </source>
</evidence>
<dbReference type="InterPro" id="IPR025724">
    <property type="entry name" value="GAG-pre-integrase_dom"/>
</dbReference>
<keyword evidence="12" id="KW-0695">RNA-directed DNA polymerase</keyword>
<dbReference type="Gene3D" id="3.30.420.10">
    <property type="entry name" value="Ribonuclease H-like superfamily/Ribonuclease H"/>
    <property type="match status" value="1"/>
</dbReference>
<keyword evidence="9" id="KW-0067">ATP-binding</keyword>
<keyword evidence="2" id="KW-1188">Viral release from host cell</keyword>
<evidence type="ECO:0000313" key="18">
    <source>
        <dbReference type="EMBL" id="KAD5803372.1"/>
    </source>
</evidence>
<dbReference type="GO" id="GO:0008233">
    <property type="term" value="F:peptidase activity"/>
    <property type="evidence" value="ECO:0007669"/>
    <property type="project" value="UniProtKB-KW"/>
</dbReference>
<proteinExistence type="predicted"/>
<keyword evidence="5" id="KW-0479">Metal-binding</keyword>
<keyword evidence="11" id="KW-0229">DNA integration</keyword>
<dbReference type="GO" id="GO:0003887">
    <property type="term" value="F:DNA-directed DNA polymerase activity"/>
    <property type="evidence" value="ECO:0007669"/>
    <property type="project" value="UniProtKB-KW"/>
</dbReference>
<dbReference type="Pfam" id="PF22936">
    <property type="entry name" value="Pol_BBD"/>
    <property type="match status" value="1"/>
</dbReference>
<dbReference type="GO" id="GO:0005524">
    <property type="term" value="F:ATP binding"/>
    <property type="evidence" value="ECO:0007669"/>
    <property type="project" value="UniProtKB-KW"/>
</dbReference>
<dbReference type="InterPro" id="IPR057670">
    <property type="entry name" value="SH3_retrovirus"/>
</dbReference>
<evidence type="ECO:0000256" key="8">
    <source>
        <dbReference type="ARBA" id="ARBA00022801"/>
    </source>
</evidence>
<comment type="caution">
    <text evidence="18">The sequence shown here is derived from an EMBL/GenBank/DDBJ whole genome shotgun (WGS) entry which is preliminary data.</text>
</comment>
<keyword evidence="6" id="KW-0547">Nucleotide-binding</keyword>
<evidence type="ECO:0000256" key="5">
    <source>
        <dbReference type="ARBA" id="ARBA00022723"/>
    </source>
</evidence>
<organism evidence="18 19">
    <name type="scientific">Mikania micrantha</name>
    <name type="common">bitter vine</name>
    <dbReference type="NCBI Taxonomy" id="192012"/>
    <lineage>
        <taxon>Eukaryota</taxon>
        <taxon>Viridiplantae</taxon>
        <taxon>Streptophyta</taxon>
        <taxon>Embryophyta</taxon>
        <taxon>Tracheophyta</taxon>
        <taxon>Spermatophyta</taxon>
        <taxon>Magnoliopsida</taxon>
        <taxon>eudicotyledons</taxon>
        <taxon>Gunneridae</taxon>
        <taxon>Pentapetalae</taxon>
        <taxon>asterids</taxon>
        <taxon>campanulids</taxon>
        <taxon>Asterales</taxon>
        <taxon>Asteraceae</taxon>
        <taxon>Asteroideae</taxon>
        <taxon>Heliantheae alliance</taxon>
        <taxon>Eupatorieae</taxon>
        <taxon>Mikania</taxon>
    </lineage>
</organism>
<dbReference type="GO" id="GO:0003964">
    <property type="term" value="F:RNA-directed DNA polymerase activity"/>
    <property type="evidence" value="ECO:0007669"/>
    <property type="project" value="UniProtKB-KW"/>
</dbReference>
<dbReference type="PROSITE" id="PS50994">
    <property type="entry name" value="INTEGRASE"/>
    <property type="match status" value="1"/>
</dbReference>
<dbReference type="InterPro" id="IPR039537">
    <property type="entry name" value="Retrotran_Ty1/copia-like"/>
</dbReference>
<evidence type="ECO:0000256" key="15">
    <source>
        <dbReference type="ARBA" id="ARBA00023172"/>
    </source>
</evidence>
<evidence type="ECO:0000259" key="17">
    <source>
        <dbReference type="PROSITE" id="PS50994"/>
    </source>
</evidence>
<dbReference type="InterPro" id="IPR001584">
    <property type="entry name" value="Integrase_cat-core"/>
</dbReference>
<dbReference type="EMBL" id="SZYD01000007">
    <property type="protein sequence ID" value="KAD5803372.1"/>
    <property type="molecule type" value="Genomic_DNA"/>
</dbReference>
<feature type="region of interest" description="Disordered" evidence="16">
    <location>
        <begin position="426"/>
        <end position="467"/>
    </location>
</feature>
<protein>
    <recommendedName>
        <fullName evidence="17">Integrase catalytic domain-containing protein</fullName>
    </recommendedName>
</protein>
<dbReference type="AlphaFoldDB" id="A0A5N6P2I6"/>